<evidence type="ECO:0000256" key="1">
    <source>
        <dbReference type="ARBA" id="ARBA00004141"/>
    </source>
</evidence>
<dbReference type="Proteomes" id="UP000279259">
    <property type="component" value="Unassembled WGS sequence"/>
</dbReference>
<feature type="transmembrane region" description="Helical" evidence="6">
    <location>
        <begin position="191"/>
        <end position="211"/>
    </location>
</feature>
<dbReference type="PANTHER" id="PTHR43791">
    <property type="entry name" value="PERMEASE-RELATED"/>
    <property type="match status" value="1"/>
</dbReference>
<evidence type="ECO:0000256" key="6">
    <source>
        <dbReference type="SAM" id="Phobius"/>
    </source>
</evidence>
<evidence type="ECO:0008006" key="9">
    <source>
        <dbReference type="Google" id="ProtNLM"/>
    </source>
</evidence>
<name>A0A427YQJ0_9TREE</name>
<feature type="transmembrane region" description="Helical" evidence="6">
    <location>
        <begin position="126"/>
        <end position="147"/>
    </location>
</feature>
<protein>
    <recommendedName>
        <fullName evidence="9">Major facilitator superfamily (MFS) profile domain-containing protein</fullName>
    </recommendedName>
</protein>
<dbReference type="Pfam" id="PF07690">
    <property type="entry name" value="MFS_1"/>
    <property type="match status" value="1"/>
</dbReference>
<dbReference type="InterPro" id="IPR036259">
    <property type="entry name" value="MFS_trans_sf"/>
</dbReference>
<feature type="transmembrane region" description="Helical" evidence="6">
    <location>
        <begin position="446"/>
        <end position="473"/>
    </location>
</feature>
<evidence type="ECO:0000256" key="3">
    <source>
        <dbReference type="ARBA" id="ARBA00022692"/>
    </source>
</evidence>
<feature type="transmembrane region" description="Helical" evidence="6">
    <location>
        <begin position="418"/>
        <end position="440"/>
    </location>
</feature>
<keyword evidence="8" id="KW-1185">Reference proteome</keyword>
<comment type="caution">
    <text evidence="7">The sequence shown here is derived from an EMBL/GenBank/DDBJ whole genome shotgun (WGS) entry which is preliminary data.</text>
</comment>
<gene>
    <name evidence="7" type="ORF">EHS25_007719</name>
</gene>
<keyword evidence="4 6" id="KW-1133">Transmembrane helix</keyword>
<dbReference type="SUPFAM" id="SSF103473">
    <property type="entry name" value="MFS general substrate transporter"/>
    <property type="match status" value="1"/>
</dbReference>
<comment type="subcellular location">
    <subcellularLocation>
        <location evidence="1">Membrane</location>
        <topology evidence="1">Multi-pass membrane protein</topology>
    </subcellularLocation>
</comment>
<proteinExistence type="predicted"/>
<feature type="transmembrane region" description="Helical" evidence="6">
    <location>
        <begin position="358"/>
        <end position="377"/>
    </location>
</feature>
<feature type="transmembrane region" description="Helical" evidence="6">
    <location>
        <begin position="159"/>
        <end position="179"/>
    </location>
</feature>
<keyword evidence="5 6" id="KW-0472">Membrane</keyword>
<feature type="transmembrane region" description="Helical" evidence="6">
    <location>
        <begin position="57"/>
        <end position="75"/>
    </location>
</feature>
<feature type="transmembrane region" description="Helical" evidence="6">
    <location>
        <begin position="293"/>
        <end position="317"/>
    </location>
</feature>
<organism evidence="7 8">
    <name type="scientific">Saitozyma podzolica</name>
    <dbReference type="NCBI Taxonomy" id="1890683"/>
    <lineage>
        <taxon>Eukaryota</taxon>
        <taxon>Fungi</taxon>
        <taxon>Dikarya</taxon>
        <taxon>Basidiomycota</taxon>
        <taxon>Agaricomycotina</taxon>
        <taxon>Tremellomycetes</taxon>
        <taxon>Tremellales</taxon>
        <taxon>Trimorphomycetaceae</taxon>
        <taxon>Saitozyma</taxon>
    </lineage>
</organism>
<dbReference type="GO" id="GO:0022857">
    <property type="term" value="F:transmembrane transporter activity"/>
    <property type="evidence" value="ECO:0007669"/>
    <property type="project" value="InterPro"/>
</dbReference>
<reference evidence="7 8" key="1">
    <citation type="submission" date="2018-11" db="EMBL/GenBank/DDBJ databases">
        <title>Genome sequence of Saitozyma podzolica DSM 27192.</title>
        <authorList>
            <person name="Aliyu H."/>
            <person name="Gorte O."/>
            <person name="Ochsenreither K."/>
        </authorList>
    </citation>
    <scope>NUCLEOTIDE SEQUENCE [LARGE SCALE GENOMIC DNA]</scope>
    <source>
        <strain evidence="7 8">DSM 27192</strain>
    </source>
</reference>
<evidence type="ECO:0000313" key="7">
    <source>
        <dbReference type="EMBL" id="RSH93363.1"/>
    </source>
</evidence>
<sequence>MSSPVEDKHISEAEKAQGLHTLVAPALEADEHELAEAEDVIKTEAQYSDKQMNRLRWKVDFIMMPIMMLTYGLQYSDKVSLSSGVVFGLKTDTHLVGNQYAMLTVYFYLAYLVGQMPMQWLLQRVPLGKGLAVTAICWGVAVVSLGACNNYLQLSMVRVLLGWFECAITPGFLLIVASWYKRSESTLRACLFFAMNTFFSIVFGVIIYFIAQHAETSGGPAGWRVINYFLGALTIFDGILLLVFLGTPNEVWWLTSEQKKMAHARVVSNATGGGEQHPWKWEQVRECFRDPQYWFAILFNLMATIPNGALGTFQVLVFQSFGFTNLQSILYGLPSSAIGCIFIIITAIIVNRVHRLRFPFALLWNIVPMIVFLYVGLADAGKWQKWACFSFVSVFAISTFMLWSIIPLNTAGRTKKSFMSASVFIAYCAGNMVGSQIFLPSDAPKYLHGLTACAIVMAVNTVNISCWWAYYLYTNKRREAAFIASGMSMEERDHLNKLAGETDVTDLQNPHFRYSC</sequence>
<feature type="transmembrane region" description="Helical" evidence="6">
    <location>
        <begin position="223"/>
        <end position="245"/>
    </location>
</feature>
<dbReference type="Gene3D" id="1.20.1250.20">
    <property type="entry name" value="MFS general substrate transporter like domains"/>
    <property type="match status" value="1"/>
</dbReference>
<evidence type="ECO:0000256" key="5">
    <source>
        <dbReference type="ARBA" id="ARBA00023136"/>
    </source>
</evidence>
<accession>A0A427YQJ0</accession>
<dbReference type="OrthoDB" id="6730379at2759"/>
<dbReference type="EMBL" id="RSCD01000004">
    <property type="protein sequence ID" value="RSH93363.1"/>
    <property type="molecule type" value="Genomic_DNA"/>
</dbReference>
<dbReference type="InterPro" id="IPR011701">
    <property type="entry name" value="MFS"/>
</dbReference>
<dbReference type="PANTHER" id="PTHR43791:SF7">
    <property type="entry name" value="MAJOR FACILITATOR SUPERFAMILY (MFS) PROFILE DOMAIN-CONTAINING PROTEIN"/>
    <property type="match status" value="1"/>
</dbReference>
<evidence type="ECO:0000256" key="4">
    <source>
        <dbReference type="ARBA" id="ARBA00022989"/>
    </source>
</evidence>
<feature type="transmembrane region" description="Helical" evidence="6">
    <location>
        <begin position="329"/>
        <end position="351"/>
    </location>
</feature>
<dbReference type="GO" id="GO:0016020">
    <property type="term" value="C:membrane"/>
    <property type="evidence" value="ECO:0007669"/>
    <property type="project" value="UniProtKB-SubCell"/>
</dbReference>
<evidence type="ECO:0000256" key="2">
    <source>
        <dbReference type="ARBA" id="ARBA00022448"/>
    </source>
</evidence>
<keyword evidence="2" id="KW-0813">Transport</keyword>
<feature type="transmembrane region" description="Helical" evidence="6">
    <location>
        <begin position="95"/>
        <end position="114"/>
    </location>
</feature>
<evidence type="ECO:0000313" key="8">
    <source>
        <dbReference type="Proteomes" id="UP000279259"/>
    </source>
</evidence>
<feature type="transmembrane region" description="Helical" evidence="6">
    <location>
        <begin position="383"/>
        <end position="406"/>
    </location>
</feature>
<keyword evidence="3 6" id="KW-0812">Transmembrane</keyword>
<dbReference type="AlphaFoldDB" id="A0A427YQJ0"/>